<keyword evidence="2" id="KW-1185">Reference proteome</keyword>
<evidence type="ECO:0000313" key="2">
    <source>
        <dbReference type="Proteomes" id="UP001597205"/>
    </source>
</evidence>
<name>A0ABW3RKT6_9SPHI</name>
<dbReference type="RefSeq" id="WP_380895675.1">
    <property type="nucleotide sequence ID" value="NZ_JBHTKY010000009.1"/>
</dbReference>
<evidence type="ECO:0008006" key="3">
    <source>
        <dbReference type="Google" id="ProtNLM"/>
    </source>
</evidence>
<reference evidence="2" key="1">
    <citation type="journal article" date="2019" name="Int. J. Syst. Evol. Microbiol.">
        <title>The Global Catalogue of Microorganisms (GCM) 10K type strain sequencing project: providing services to taxonomists for standard genome sequencing and annotation.</title>
        <authorList>
            <consortium name="The Broad Institute Genomics Platform"/>
            <consortium name="The Broad Institute Genome Sequencing Center for Infectious Disease"/>
            <person name="Wu L."/>
            <person name="Ma J."/>
        </authorList>
    </citation>
    <scope>NUCLEOTIDE SEQUENCE [LARGE SCALE GENOMIC DNA]</scope>
    <source>
        <strain evidence="2">CCUG 52468</strain>
    </source>
</reference>
<sequence length="1491" mass="170842">MNCKELIHPLQNDPGVSQRQRVMDDLLSSSAKIDARNLADMLDYFQKLAQHIKFYDSKLNISDWQQFFQNNHPFLVTAILKYNKSTVNDKINFYSKLFDKNPSEESLQLMISYIFLTILKPIYQWNLKLKGSELPILFAIEKLIKDKLSDLIKEFIVLQNTATKWFNSKPYNLKVYLDEPVWNLDITDLYAIKTNSSYLSSGSNKRNRIIALKRELILLAESFLDAIVSLAPSAESSLETSFDAINEEFKEKLSPHIALLFSFLKLFKHLQDDLNTFTKKHLDFFYKEVLNLKAKEAEPDKIHLVFQLQNQVDKYLLEKGLLGKGPKDLNKTEIQFTLDNQIVVNKAQVVEKRTLFLNNKFFNDSIYLEGLYIAPNAIMADGIDKPFSDDSLPSWPTLGAYNSKYIDPENQFVKPYPHARLGFVLASPVLLLNEGIRKISIAIKCTFNNEICDNADNSAEFTENVVNVLNQVYYPINRDIIQLAIKKGISKPLEQKLKSILIHENADTKNSLCYSSNEEFIYEKILSDHEYKALIQSKNDIEILSDIIKPIKAFNIAFSGEKEWIKPNMSPEISMISKTTPTGQKYYILKISTLISAEQESITFYKEEVLKGGFITNLPLVKIEIDDRIKLEKDFTWSNLSECEKPLKDRIQQISLYHFFRSLKLSNPMENAADVDDTQIKVEVSGLKNIIVQNSESLQNVNAPIYPFGTRPEIIDFDIKNLPVLGSNNQMNLIGPDFFIGSQEVFGKKWNKIYIKLNWKDKPTDFEAYYKAYLKSNGKFGLDADRFFINLAVLEDGKWVPEEYIDSTLSTKVKIQGKEYSDRKLFQSNGNSVLDPDGDFVQVIHISNNHFDLNQKFELAVESLEQYEVDSKNGFLKLNLQFQDFCHKVYSYVLARQMMALGKLPDSTLEGAIYYNGANELIVFDTSEFKTEIEKAKDTSEIVEVAVNGNPDGIKHKIGYIGDGPINDPEADHIRATVLPPDFLHINNKNLSGRVVELRTKIGDILSSISNSGLFQAVIPNEPWTPTIKNIELDYEATATINDIEIIHLYPFQETYKKEQILQEPSLLPTFCEEGSLFLGLKDLIPGTNLNILFQLAEATADSESKREQIQWKYLDNNHWKSLRNGFEILHDDTDGLTTSGIINFSIPQNISKENTIMPKGLYWIKASISINSKSVSETIGIHTQAVKATFTNTSINDKNRLDKPLTAGSLSKLLVADSSIKLVNQPYDSFEGRIPESDGHFYVRVSETLKHKGRAIQKFDYERIVLEEFPQLFKAKCINHSFALDAQQYINDIPMAPGYIVMAVIPDLNKLKAAQAFQPRVPVSLLSNIQDFIKERCSPFVRFRVMNPRYEGVNFCIKVKLQKGRDVVFFKEKLKQDLREFLAPWAVGKYDKLTFGQCIYQSDIIGFLESMEYIDYILELFMLHEDDHKQILYNTDKVICPISPRSILIAASIDVLIEQEDCEQWESPKRYEPCSNPSIPIENYCKKYES</sequence>
<comment type="caution">
    <text evidence="1">The sequence shown here is derived from an EMBL/GenBank/DDBJ whole genome shotgun (WGS) entry which is preliminary data.</text>
</comment>
<organism evidence="1 2">
    <name type="scientific">Sphingobacterium daejeonense</name>
    <dbReference type="NCBI Taxonomy" id="371142"/>
    <lineage>
        <taxon>Bacteria</taxon>
        <taxon>Pseudomonadati</taxon>
        <taxon>Bacteroidota</taxon>
        <taxon>Sphingobacteriia</taxon>
        <taxon>Sphingobacteriales</taxon>
        <taxon>Sphingobacteriaceae</taxon>
        <taxon>Sphingobacterium</taxon>
    </lineage>
</organism>
<dbReference type="EMBL" id="JBHTKY010000009">
    <property type="protein sequence ID" value="MFD1165557.1"/>
    <property type="molecule type" value="Genomic_DNA"/>
</dbReference>
<evidence type="ECO:0000313" key="1">
    <source>
        <dbReference type="EMBL" id="MFD1165557.1"/>
    </source>
</evidence>
<protein>
    <recommendedName>
        <fullName evidence="3">Baseplate protein J-like domain-containing protein</fullName>
    </recommendedName>
</protein>
<gene>
    <name evidence="1" type="ORF">ACFQ2C_08080</name>
</gene>
<dbReference type="Proteomes" id="UP001597205">
    <property type="component" value="Unassembled WGS sequence"/>
</dbReference>
<proteinExistence type="predicted"/>
<accession>A0ABW3RKT6</accession>